<organism evidence="4 5">
    <name type="scientific">Flexibacter flexilis DSM 6793</name>
    <dbReference type="NCBI Taxonomy" id="927664"/>
    <lineage>
        <taxon>Bacteria</taxon>
        <taxon>Pseudomonadati</taxon>
        <taxon>Bacteroidota</taxon>
        <taxon>Cytophagia</taxon>
        <taxon>Cytophagales</taxon>
        <taxon>Flexibacteraceae</taxon>
        <taxon>Flexibacter</taxon>
    </lineage>
</organism>
<accession>A0A1I1F969</accession>
<keyword evidence="1" id="KW-0802">TPR repeat</keyword>
<dbReference type="Pfam" id="PF13424">
    <property type="entry name" value="TPR_12"/>
    <property type="match status" value="2"/>
</dbReference>
<dbReference type="PANTHER" id="PTHR10098:SF108">
    <property type="entry name" value="TETRATRICOPEPTIDE REPEAT PROTEIN 28"/>
    <property type="match status" value="1"/>
</dbReference>
<dbReference type="Gene3D" id="1.25.40.10">
    <property type="entry name" value="Tetratricopeptide repeat domain"/>
    <property type="match status" value="3"/>
</dbReference>
<dbReference type="SMART" id="SM00028">
    <property type="entry name" value="TPR"/>
    <property type="match status" value="8"/>
</dbReference>
<dbReference type="InterPro" id="IPR011990">
    <property type="entry name" value="TPR-like_helical_dom_sf"/>
</dbReference>
<sequence length="1043" mass="121164">MISWYFIAKFLVYSVLYCVCFSNFKISVLYILKHYLFVILYYCMIYKYTLFLCTFLLLLDIDTNAAKITLPDDDYFAKQYQKGLILFNDKKEDKALIVWENALYRADSLHIYRGVSLANIAKDIANIYWKRNNYVFSLKYLTQSYIYLEEIPEEYMLKAKVCKALGICYKYLNNHKESIKFHNKSLEFISNTKEDNADFYVKAYEKISEAYEYVIDYENAILYKEKQAQYIFKHQANETAKLSGVYKDLGALYIKINSHKEALFYYQKAVELMKKQSIDDPDLAQIYRSIGIIYYYLALYQKSIDYYLLSSSIAEKHNNNVDFLVGLYSNIGSSYDAIDAHEQAFFYKKKALDLCANSPEENVDNLILVYNNIANTYHFRGKYKLSLKYSMSALEVSQKYQDQESTAKIYFNIGQLYLSNKILDSAMFFFDKGLVHCSKNVYPLHIFDKNYFLLSKTEVYLIQNKVDKATEYFRKIEPSTYLNTHGSSVFNLRKSYLEALICEKNEKEEQAIKIISLCDSVALSMNKDFYDDADRLAYVSLVHDIHSAGVRLSYKRYTKLNDKNYLNKAFFFAERNKMQVLLQTISESKLREAAGLPDSLQRKEKSLIHELKSLQKDFFEAKNKDNIFIDSLKIYYLQKYKEYENWLAQTMVKYPKYFELSKGQQPIYLNDLQTKTQLNDVIISYVVSDSATYAFIISNNDSKLIKLPLADSLETKIRNIRQAIMVKSDEDFIPTSKKIYNEIWKPIQDILNENNNVNNIVIIPDGALLYLPFDALIKSKDKELIYLLNKYTIAYQYSATLWSEKRNPSTANSDASLAAFAPVFGQKLDQWHPTQTLRGGRNVQNLMDVEPLPATELEVKKLDSLFASNKLRNKIYLRTQASEVAVKSQNLFRYKYLHFATHGIISDKNPDFSGLLLLRDSLSDNDGKLYASEIYGLRLNADLVVLSACESGLGKLIQGEGLVGLSRSFLYAGASNLSVSLWRVADEPTRLLMTYFYEYIITQSKLNKPIRYAEALQQAKLKLIRTSPYNSPYHWSSFILIGL</sequence>
<dbReference type="AlphaFoldDB" id="A0A1I1F969"/>
<gene>
    <name evidence="4" type="ORF">SAMN05421780_10226</name>
</gene>
<keyword evidence="2" id="KW-0812">Transmembrane</keyword>
<dbReference type="EMBL" id="FOLE01000002">
    <property type="protein sequence ID" value="SFB93693.1"/>
    <property type="molecule type" value="Genomic_DNA"/>
</dbReference>
<keyword evidence="5" id="KW-1185">Reference proteome</keyword>
<name>A0A1I1F969_9BACT</name>
<dbReference type="Pfam" id="PF12770">
    <property type="entry name" value="CHAT"/>
    <property type="match status" value="1"/>
</dbReference>
<feature type="transmembrane region" description="Helical" evidence="2">
    <location>
        <begin position="6"/>
        <end position="24"/>
    </location>
</feature>
<evidence type="ECO:0000313" key="5">
    <source>
        <dbReference type="Proteomes" id="UP000199514"/>
    </source>
</evidence>
<feature type="transmembrane region" description="Helical" evidence="2">
    <location>
        <begin position="36"/>
        <end position="59"/>
    </location>
</feature>
<keyword evidence="2" id="KW-1133">Transmembrane helix</keyword>
<dbReference type="PROSITE" id="PS50005">
    <property type="entry name" value="TPR"/>
    <property type="match status" value="1"/>
</dbReference>
<dbReference type="SUPFAM" id="SSF48452">
    <property type="entry name" value="TPR-like"/>
    <property type="match status" value="3"/>
</dbReference>
<evidence type="ECO:0000256" key="1">
    <source>
        <dbReference type="PROSITE-ProRule" id="PRU00339"/>
    </source>
</evidence>
<protein>
    <submittedName>
        <fullName evidence="4">CHAT domain-containing protein</fullName>
    </submittedName>
</protein>
<dbReference type="STRING" id="927664.SAMN05421780_10226"/>
<dbReference type="InterPro" id="IPR019734">
    <property type="entry name" value="TPR_rpt"/>
</dbReference>
<evidence type="ECO:0000256" key="2">
    <source>
        <dbReference type="SAM" id="Phobius"/>
    </source>
</evidence>
<feature type="domain" description="CHAT" evidence="3">
    <location>
        <begin position="735"/>
        <end position="1042"/>
    </location>
</feature>
<dbReference type="InterPro" id="IPR024983">
    <property type="entry name" value="CHAT_dom"/>
</dbReference>
<keyword evidence="2" id="KW-0472">Membrane</keyword>
<proteinExistence type="predicted"/>
<dbReference type="PANTHER" id="PTHR10098">
    <property type="entry name" value="RAPSYN-RELATED"/>
    <property type="match status" value="1"/>
</dbReference>
<evidence type="ECO:0000313" key="4">
    <source>
        <dbReference type="EMBL" id="SFB93693.1"/>
    </source>
</evidence>
<evidence type="ECO:0000259" key="3">
    <source>
        <dbReference type="Pfam" id="PF12770"/>
    </source>
</evidence>
<reference evidence="4 5" key="1">
    <citation type="submission" date="2016-10" db="EMBL/GenBank/DDBJ databases">
        <authorList>
            <person name="de Groot N.N."/>
        </authorList>
    </citation>
    <scope>NUCLEOTIDE SEQUENCE [LARGE SCALE GENOMIC DNA]</scope>
    <source>
        <strain evidence="4 5">DSM 6793</strain>
    </source>
</reference>
<feature type="repeat" description="TPR" evidence="1">
    <location>
        <begin position="243"/>
        <end position="276"/>
    </location>
</feature>
<dbReference type="Proteomes" id="UP000199514">
    <property type="component" value="Unassembled WGS sequence"/>
</dbReference>